<gene>
    <name evidence="2" type="ORF">R3P38DRAFT_2763599</name>
</gene>
<proteinExistence type="predicted"/>
<comment type="caution">
    <text evidence="2">The sequence shown here is derived from an EMBL/GenBank/DDBJ whole genome shotgun (WGS) entry which is preliminary data.</text>
</comment>
<keyword evidence="3" id="KW-1185">Reference proteome</keyword>
<protein>
    <submittedName>
        <fullName evidence="2">Uncharacterized protein</fullName>
    </submittedName>
</protein>
<evidence type="ECO:0000256" key="1">
    <source>
        <dbReference type="SAM" id="MobiDB-lite"/>
    </source>
</evidence>
<dbReference type="AlphaFoldDB" id="A0AAW0DJE5"/>
<accession>A0AAW0DJE5</accession>
<name>A0AAW0DJE5_9AGAR</name>
<evidence type="ECO:0000313" key="2">
    <source>
        <dbReference type="EMBL" id="KAK7050365.1"/>
    </source>
</evidence>
<dbReference type="Proteomes" id="UP001362999">
    <property type="component" value="Unassembled WGS sequence"/>
</dbReference>
<evidence type="ECO:0000313" key="3">
    <source>
        <dbReference type="Proteomes" id="UP001362999"/>
    </source>
</evidence>
<reference evidence="2 3" key="1">
    <citation type="journal article" date="2024" name="J Genomics">
        <title>Draft genome sequencing and assembly of Favolaschia claudopus CIRM-BRFM 2984 isolated from oak limbs.</title>
        <authorList>
            <person name="Navarro D."/>
            <person name="Drula E."/>
            <person name="Chaduli D."/>
            <person name="Cazenave R."/>
            <person name="Ahrendt S."/>
            <person name="Wang J."/>
            <person name="Lipzen A."/>
            <person name="Daum C."/>
            <person name="Barry K."/>
            <person name="Grigoriev I.V."/>
            <person name="Favel A."/>
            <person name="Rosso M.N."/>
            <person name="Martin F."/>
        </authorList>
    </citation>
    <scope>NUCLEOTIDE SEQUENCE [LARGE SCALE GENOMIC DNA]</scope>
    <source>
        <strain evidence="2 3">CIRM-BRFM 2984</strain>
    </source>
</reference>
<organism evidence="2 3">
    <name type="scientific">Favolaschia claudopus</name>
    <dbReference type="NCBI Taxonomy" id="2862362"/>
    <lineage>
        <taxon>Eukaryota</taxon>
        <taxon>Fungi</taxon>
        <taxon>Dikarya</taxon>
        <taxon>Basidiomycota</taxon>
        <taxon>Agaricomycotina</taxon>
        <taxon>Agaricomycetes</taxon>
        <taxon>Agaricomycetidae</taxon>
        <taxon>Agaricales</taxon>
        <taxon>Marasmiineae</taxon>
        <taxon>Mycenaceae</taxon>
        <taxon>Favolaschia</taxon>
    </lineage>
</organism>
<sequence length="207" mass="22461">MSLTGEPTACFRIASLENEMSTLVNFFRTSSTLKNNRTYVKLAINGEEGDKDLKACNEDESSTPNMNRAYQLPKTGPKDHLDNFKNSKKSTNFGEVDTFAIAIHGGAKPQRIQVLESGKDGGDCSAQRKDSKRKGFSAIDLHGGLKTSTGWKRVHLQCCSVQSKHGRGGECGGMDRKSEGTTAAVEESSRVGAGTQTTKHVLKTMEN</sequence>
<dbReference type="EMBL" id="JAWWNJ010000008">
    <property type="protein sequence ID" value="KAK7050365.1"/>
    <property type="molecule type" value="Genomic_DNA"/>
</dbReference>
<feature type="region of interest" description="Disordered" evidence="1">
    <location>
        <begin position="165"/>
        <end position="198"/>
    </location>
</feature>